<feature type="domain" description="Tubulin/FtsZ 2-layer sandwich" evidence="5">
    <location>
        <begin position="253"/>
        <end position="370"/>
    </location>
</feature>
<dbReference type="InterPro" id="IPR008280">
    <property type="entry name" value="Tub_FtsZ_C"/>
</dbReference>
<dbReference type="GO" id="GO:0005874">
    <property type="term" value="C:microtubule"/>
    <property type="evidence" value="ECO:0007669"/>
    <property type="project" value="InterPro"/>
</dbReference>
<gene>
    <name evidence="6" type="ORF">S01H4_05272</name>
</gene>
<dbReference type="PRINTS" id="PR00423">
    <property type="entry name" value="CELLDVISFTSZ"/>
</dbReference>
<dbReference type="GO" id="GO:0007017">
    <property type="term" value="P:microtubule-based process"/>
    <property type="evidence" value="ECO:0007669"/>
    <property type="project" value="InterPro"/>
</dbReference>
<dbReference type="NCBIfam" id="TIGR00065">
    <property type="entry name" value="ftsZ"/>
    <property type="match status" value="1"/>
</dbReference>
<dbReference type="GO" id="GO:0032153">
    <property type="term" value="C:cell division site"/>
    <property type="evidence" value="ECO:0007669"/>
    <property type="project" value="TreeGrafter"/>
</dbReference>
<protein>
    <recommendedName>
        <fullName evidence="7">Tubulin/FtsZ GTPase domain-containing protein</fullName>
    </recommendedName>
</protein>
<proteinExistence type="inferred from homology"/>
<dbReference type="PANTHER" id="PTHR30314">
    <property type="entry name" value="CELL DIVISION PROTEIN FTSZ-RELATED"/>
    <property type="match status" value="1"/>
</dbReference>
<evidence type="ECO:0000256" key="3">
    <source>
        <dbReference type="ARBA" id="ARBA00023134"/>
    </source>
</evidence>
<dbReference type="Pfam" id="PF00091">
    <property type="entry name" value="Tubulin"/>
    <property type="match status" value="1"/>
</dbReference>
<dbReference type="Gene3D" id="3.30.1330.20">
    <property type="entry name" value="Tubulin/FtsZ, C-terminal domain"/>
    <property type="match status" value="1"/>
</dbReference>
<dbReference type="HAMAP" id="MF_00909">
    <property type="entry name" value="FtsZ"/>
    <property type="match status" value="1"/>
</dbReference>
<dbReference type="SMART" id="SM00865">
    <property type="entry name" value="Tubulin_C"/>
    <property type="match status" value="1"/>
</dbReference>
<dbReference type="SMART" id="SM00864">
    <property type="entry name" value="Tubulin"/>
    <property type="match status" value="1"/>
</dbReference>
<evidence type="ECO:0008006" key="7">
    <source>
        <dbReference type="Google" id="ProtNLM"/>
    </source>
</evidence>
<sequence length="434" mass="47129">MKKKRLARGFSKIIDYKEELIRDTSGGINERVEIQDKEEDEFLGRPISPPQKDTDKFVNIKVVGIGGGGNNAIREMTLQGMSNLNLIAMNTDLQALSLSQAGQKIQIGKSLTNGLGTGGNPELGKKAAEEDKDKISKAMENADIIFITAGMGGGTGSGVSSVVAKIAKQHEILTIGVVTKPFAFEGKKRKLQAEAGIEELKNEVDALITISNDRLLKIISKDTSMKNAFEMTDKVLCQSVQAIADLITIPGLINLDLADVRTVAKDAGLSLVGIGTGKGKKKAAAAAKMAISSPLLEVSIKGAKSLLINVTGGLDMSLFEVNEIVDIISKAVGQDTNIVFGAIINEEMQDELRVSVIATRCEENIEEEEKMEVANKEKLFKENYAEKDNLKIEDKFKIKDQLIDDKDLEIPAFLRKKMKGKIPKDSPKPKKTLF</sequence>
<dbReference type="CDD" id="cd02201">
    <property type="entry name" value="FtsZ_type1"/>
    <property type="match status" value="1"/>
</dbReference>
<evidence type="ECO:0000259" key="4">
    <source>
        <dbReference type="SMART" id="SM00864"/>
    </source>
</evidence>
<comment type="caution">
    <text evidence="6">The sequence shown here is derived from an EMBL/GenBank/DDBJ whole genome shotgun (WGS) entry which is preliminary data.</text>
</comment>
<dbReference type="PROSITE" id="PS01134">
    <property type="entry name" value="FTSZ_1"/>
    <property type="match status" value="1"/>
</dbReference>
<dbReference type="Gene3D" id="3.40.50.1440">
    <property type="entry name" value="Tubulin/FtsZ, GTPase domain"/>
    <property type="match status" value="1"/>
</dbReference>
<dbReference type="InterPro" id="IPR024757">
    <property type="entry name" value="FtsZ_C"/>
</dbReference>
<dbReference type="InterPro" id="IPR017975">
    <property type="entry name" value="Tubulin_CS"/>
</dbReference>
<dbReference type="SUPFAM" id="SSF55307">
    <property type="entry name" value="Tubulin C-terminal domain-like"/>
    <property type="match status" value="1"/>
</dbReference>
<dbReference type="SUPFAM" id="SSF52490">
    <property type="entry name" value="Tubulin nucleotide-binding domain-like"/>
    <property type="match status" value="1"/>
</dbReference>
<evidence type="ECO:0000313" key="6">
    <source>
        <dbReference type="EMBL" id="GAG70211.1"/>
    </source>
</evidence>
<dbReference type="InterPro" id="IPR045061">
    <property type="entry name" value="FtsZ/CetZ"/>
</dbReference>
<dbReference type="InterPro" id="IPR000158">
    <property type="entry name" value="Cell_div_FtsZ"/>
</dbReference>
<dbReference type="InterPro" id="IPR037103">
    <property type="entry name" value="Tubulin/FtsZ-like_C"/>
</dbReference>
<keyword evidence="3" id="KW-0342">GTP-binding</keyword>
<feature type="domain" description="Tubulin/FtsZ GTPase" evidence="4">
    <location>
        <begin position="59"/>
        <end position="251"/>
    </location>
</feature>
<dbReference type="EMBL" id="BART01001512">
    <property type="protein sequence ID" value="GAG70211.1"/>
    <property type="molecule type" value="Genomic_DNA"/>
</dbReference>
<keyword evidence="2" id="KW-0547">Nucleotide-binding</keyword>
<dbReference type="InterPro" id="IPR036525">
    <property type="entry name" value="Tubulin/FtsZ_GTPase_sf"/>
</dbReference>
<evidence type="ECO:0000256" key="1">
    <source>
        <dbReference type="ARBA" id="ARBA00009690"/>
    </source>
</evidence>
<name>X1BDZ0_9ZZZZ</name>
<reference evidence="6" key="1">
    <citation type="journal article" date="2014" name="Front. Microbiol.">
        <title>High frequency of phylogenetically diverse reductive dehalogenase-homologous genes in deep subseafloor sedimentary metagenomes.</title>
        <authorList>
            <person name="Kawai M."/>
            <person name="Futagami T."/>
            <person name="Toyoda A."/>
            <person name="Takaki Y."/>
            <person name="Nishi S."/>
            <person name="Hori S."/>
            <person name="Arai W."/>
            <person name="Tsubouchi T."/>
            <person name="Morono Y."/>
            <person name="Uchiyama I."/>
            <person name="Ito T."/>
            <person name="Fujiyama A."/>
            <person name="Inagaki F."/>
            <person name="Takami H."/>
        </authorList>
    </citation>
    <scope>NUCLEOTIDE SEQUENCE</scope>
    <source>
        <strain evidence="6">Expedition CK06-06</strain>
    </source>
</reference>
<dbReference type="InterPro" id="IPR003008">
    <property type="entry name" value="Tubulin_FtsZ_GTPase"/>
</dbReference>
<dbReference type="FunFam" id="3.40.50.1440:FF:000001">
    <property type="entry name" value="Cell division protein FtsZ"/>
    <property type="match status" value="1"/>
</dbReference>
<accession>X1BDZ0</accession>
<evidence type="ECO:0000256" key="2">
    <source>
        <dbReference type="ARBA" id="ARBA00022741"/>
    </source>
</evidence>
<dbReference type="Pfam" id="PF12327">
    <property type="entry name" value="FtsZ_C"/>
    <property type="match status" value="1"/>
</dbReference>
<comment type="similarity">
    <text evidence="1">Belongs to the FtsZ family.</text>
</comment>
<organism evidence="6">
    <name type="scientific">marine sediment metagenome</name>
    <dbReference type="NCBI Taxonomy" id="412755"/>
    <lineage>
        <taxon>unclassified sequences</taxon>
        <taxon>metagenomes</taxon>
        <taxon>ecological metagenomes</taxon>
    </lineage>
</organism>
<dbReference type="AlphaFoldDB" id="X1BDZ0"/>
<evidence type="ECO:0000259" key="5">
    <source>
        <dbReference type="SMART" id="SM00865"/>
    </source>
</evidence>
<dbReference type="GO" id="GO:0051301">
    <property type="term" value="P:cell division"/>
    <property type="evidence" value="ECO:0007669"/>
    <property type="project" value="TreeGrafter"/>
</dbReference>
<dbReference type="PANTHER" id="PTHR30314:SF3">
    <property type="entry name" value="MITOCHONDRIAL DIVISION PROTEIN FSZA"/>
    <property type="match status" value="1"/>
</dbReference>
<dbReference type="GO" id="GO:0005525">
    <property type="term" value="F:GTP binding"/>
    <property type="evidence" value="ECO:0007669"/>
    <property type="project" value="UniProtKB-KW"/>
</dbReference>
<dbReference type="InterPro" id="IPR018316">
    <property type="entry name" value="Tubulin/FtsZ_2-layer-sand-dom"/>
</dbReference>
<dbReference type="InterPro" id="IPR020805">
    <property type="entry name" value="Cell_div_FtsZ_CS"/>
</dbReference>
<dbReference type="PROSITE" id="PS00227">
    <property type="entry name" value="TUBULIN"/>
    <property type="match status" value="1"/>
</dbReference>
<dbReference type="GO" id="GO:0005737">
    <property type="term" value="C:cytoplasm"/>
    <property type="evidence" value="ECO:0007669"/>
    <property type="project" value="TreeGrafter"/>
</dbReference>
<dbReference type="GO" id="GO:0003924">
    <property type="term" value="F:GTPase activity"/>
    <property type="evidence" value="ECO:0007669"/>
    <property type="project" value="InterPro"/>
</dbReference>